<keyword evidence="2" id="KW-0282">Flagellum</keyword>
<protein>
    <submittedName>
        <fullName evidence="2">Flagellar protein FlgJ</fullName>
    </submittedName>
</protein>
<accession>A0A1V1P2X8</accession>
<gene>
    <name evidence="2" type="ORF">OMM_09843</name>
</gene>
<keyword evidence="2" id="KW-0966">Cell projection</keyword>
<dbReference type="InterPro" id="IPR019301">
    <property type="entry name" value="Flagellar_prot_FlgJ_N"/>
</dbReference>
<keyword evidence="2" id="KW-0969">Cilium</keyword>
<comment type="caution">
    <text evidence="2">The sequence shown here is derived from an EMBL/GenBank/DDBJ whole genome shotgun (WGS) entry which is preliminary data.</text>
</comment>
<dbReference type="Proteomes" id="UP000189670">
    <property type="component" value="Unassembled WGS sequence"/>
</dbReference>
<dbReference type="EMBL" id="ATBP01000720">
    <property type="protein sequence ID" value="ETR69164.1"/>
    <property type="molecule type" value="Genomic_DNA"/>
</dbReference>
<feature type="domain" description="Flagellar protein FlgJ N-terminal" evidence="1">
    <location>
        <begin position="43"/>
        <end position="91"/>
    </location>
</feature>
<proteinExistence type="predicted"/>
<evidence type="ECO:0000313" key="3">
    <source>
        <dbReference type="Proteomes" id="UP000189670"/>
    </source>
</evidence>
<evidence type="ECO:0000259" key="1">
    <source>
        <dbReference type="Pfam" id="PF10135"/>
    </source>
</evidence>
<name>A0A1V1P2X8_9BACT</name>
<evidence type="ECO:0000313" key="2">
    <source>
        <dbReference type="EMBL" id="ETR69164.1"/>
    </source>
</evidence>
<dbReference type="AlphaFoldDB" id="A0A1V1P2X8"/>
<sequence>MMNIIDSAVQTTTIKPWENGQSENKLESACQEFEAFFINALLKSAQKANPKCGLFDDQKESEMYSSMMNMEFAKSISSGGGLGLGGILFKQLQTSD</sequence>
<reference evidence="3" key="1">
    <citation type="submission" date="2012-11" db="EMBL/GenBank/DDBJ databases">
        <authorList>
            <person name="Lucero-Rivera Y.E."/>
            <person name="Tovar-Ramirez D."/>
        </authorList>
    </citation>
    <scope>NUCLEOTIDE SEQUENCE [LARGE SCALE GENOMIC DNA]</scope>
    <source>
        <strain evidence="3">Araruama</strain>
    </source>
</reference>
<dbReference type="Pfam" id="PF10135">
    <property type="entry name" value="Rod-binding"/>
    <property type="match status" value="1"/>
</dbReference>
<organism evidence="2 3">
    <name type="scientific">Candidatus Magnetoglobus multicellularis str. Araruama</name>
    <dbReference type="NCBI Taxonomy" id="890399"/>
    <lineage>
        <taxon>Bacteria</taxon>
        <taxon>Pseudomonadati</taxon>
        <taxon>Thermodesulfobacteriota</taxon>
        <taxon>Desulfobacteria</taxon>
        <taxon>Desulfobacterales</taxon>
        <taxon>Desulfobacteraceae</taxon>
        <taxon>Candidatus Magnetoglobus</taxon>
    </lineage>
</organism>